<evidence type="ECO:0000313" key="3">
    <source>
        <dbReference type="EMBL" id="MDC8012815.1"/>
    </source>
</evidence>
<evidence type="ECO:0000256" key="1">
    <source>
        <dbReference type="SAM" id="Phobius"/>
    </source>
</evidence>
<gene>
    <name evidence="3" type="ORF">OD750_009690</name>
</gene>
<feature type="transmembrane region" description="Helical" evidence="1">
    <location>
        <begin position="285"/>
        <end position="304"/>
    </location>
</feature>
<feature type="chain" id="PRO_5040840913" evidence="2">
    <location>
        <begin position="24"/>
        <end position="380"/>
    </location>
</feature>
<keyword evidence="1" id="KW-1133">Transmembrane helix</keyword>
<sequence length="380" mass="40407">MTRARRLFLAAACALMGAGPAFAHKPSDSYLSLRLQHDRLDGRWDIALRDLDVVLDLDRNEDGRIDWGEVRTRLAEIDRYALGHLRVAAAAPCALGVADHRVDRHSDGAYVVLALGGSCAGGESLSIDYSLLFDVDAQHRGLLKLDIVDGADTHVVTAVFPADRRQQVFPLQGVSAGTQLLGYLRDGVIHIAAGYDHLLFLLALLLPAVLVRRQGAWVPVPNVAPAAGSVVKTVTAFTLAHSATLALATLGVVSLPARLTESAIAASVLLTAIDNLVAVLPSKRWIVAFAFGLVHGFGFASVLADLDLPRSSLALSLVGFNLGVETGQLILVALFIPLAYAARRKSMYQPVVLQGGSIAIAVLAAGWLIDRSLNLGLMPF</sequence>
<dbReference type="Proteomes" id="UP001139971">
    <property type="component" value="Unassembled WGS sequence"/>
</dbReference>
<dbReference type="PROSITE" id="PS00018">
    <property type="entry name" value="EF_HAND_1"/>
    <property type="match status" value="1"/>
</dbReference>
<organism evidence="3 4">
    <name type="scientific">Tahibacter soli</name>
    <dbReference type="NCBI Taxonomy" id="2983605"/>
    <lineage>
        <taxon>Bacteria</taxon>
        <taxon>Pseudomonadati</taxon>
        <taxon>Pseudomonadota</taxon>
        <taxon>Gammaproteobacteria</taxon>
        <taxon>Lysobacterales</taxon>
        <taxon>Rhodanobacteraceae</taxon>
        <taxon>Tahibacter</taxon>
    </lineage>
</organism>
<feature type="signal peptide" evidence="2">
    <location>
        <begin position="1"/>
        <end position="23"/>
    </location>
</feature>
<keyword evidence="2" id="KW-0732">Signal</keyword>
<feature type="transmembrane region" description="Helical" evidence="1">
    <location>
        <begin position="230"/>
        <end position="253"/>
    </location>
</feature>
<feature type="transmembrane region" description="Helical" evidence="1">
    <location>
        <begin position="351"/>
        <end position="369"/>
    </location>
</feature>
<proteinExistence type="predicted"/>
<dbReference type="RefSeq" id="WP_263545234.1">
    <property type="nucleotide sequence ID" value="NZ_JAOVZO020000014.1"/>
</dbReference>
<protein>
    <submittedName>
        <fullName evidence="3">HupE/UreJ family protein</fullName>
    </submittedName>
</protein>
<comment type="caution">
    <text evidence="3">The sequence shown here is derived from an EMBL/GenBank/DDBJ whole genome shotgun (WGS) entry which is preliminary data.</text>
</comment>
<dbReference type="InterPro" id="IPR032809">
    <property type="entry name" value="Put_HupE_UreJ"/>
</dbReference>
<dbReference type="AlphaFoldDB" id="A0A9X3YKB1"/>
<keyword evidence="1" id="KW-0472">Membrane</keyword>
<feature type="transmembrane region" description="Helical" evidence="1">
    <location>
        <begin position="259"/>
        <end position="278"/>
    </location>
</feature>
<keyword evidence="1" id="KW-0812">Transmembrane</keyword>
<feature type="transmembrane region" description="Helical" evidence="1">
    <location>
        <begin position="188"/>
        <end position="210"/>
    </location>
</feature>
<keyword evidence="4" id="KW-1185">Reference proteome</keyword>
<reference evidence="3" key="1">
    <citation type="submission" date="2023-02" db="EMBL/GenBank/DDBJ databases">
        <title>Tahibacter soli sp. nov. isolated from soil.</title>
        <authorList>
            <person name="Baek J.H."/>
            <person name="Lee J.K."/>
            <person name="Choi D.G."/>
            <person name="Jeon C.O."/>
        </authorList>
    </citation>
    <scope>NUCLEOTIDE SEQUENCE</scope>
    <source>
        <strain evidence="3">BL</strain>
    </source>
</reference>
<dbReference type="Pfam" id="PF13795">
    <property type="entry name" value="HupE_UreJ_2"/>
    <property type="match status" value="1"/>
</dbReference>
<evidence type="ECO:0000313" key="4">
    <source>
        <dbReference type="Proteomes" id="UP001139971"/>
    </source>
</evidence>
<accession>A0A9X3YKB1</accession>
<evidence type="ECO:0000256" key="2">
    <source>
        <dbReference type="SAM" id="SignalP"/>
    </source>
</evidence>
<dbReference type="InterPro" id="IPR018247">
    <property type="entry name" value="EF_Hand_1_Ca_BS"/>
</dbReference>
<feature type="transmembrane region" description="Helical" evidence="1">
    <location>
        <begin position="316"/>
        <end position="339"/>
    </location>
</feature>
<dbReference type="EMBL" id="JAOVZO020000014">
    <property type="protein sequence ID" value="MDC8012815.1"/>
    <property type="molecule type" value="Genomic_DNA"/>
</dbReference>
<name>A0A9X3YKB1_9GAMM</name>